<dbReference type="CDD" id="cd01945">
    <property type="entry name" value="ribokinase_group_B"/>
    <property type="match status" value="1"/>
</dbReference>
<reference evidence="3" key="1">
    <citation type="journal article" date="2011" name="MBio">
        <title>Novel metabolic attributes of the genus Cyanothece, comprising a group of unicellular nitrogen-fixing Cyanobacteria.</title>
        <authorList>
            <person name="Bandyopadhyay A."/>
            <person name="Elvitigala T."/>
            <person name="Welsh E."/>
            <person name="Stockel J."/>
            <person name="Liberton M."/>
            <person name="Min H."/>
            <person name="Sherman L.A."/>
            <person name="Pakrasi H.B."/>
        </authorList>
    </citation>
    <scope>NUCLEOTIDE SEQUENCE [LARGE SCALE GENOMIC DNA]</scope>
    <source>
        <strain evidence="3">PCC 7424</strain>
    </source>
</reference>
<dbReference type="InterPro" id="IPR029056">
    <property type="entry name" value="Ribokinase-like"/>
</dbReference>
<dbReference type="Gene3D" id="3.40.1190.20">
    <property type="match status" value="1"/>
</dbReference>
<dbReference type="HOGENOM" id="CLU_027634_10_2_3"/>
<dbReference type="SUPFAM" id="SSF53613">
    <property type="entry name" value="Ribokinase-like"/>
    <property type="match status" value="1"/>
</dbReference>
<evidence type="ECO:0000313" key="3">
    <source>
        <dbReference type="Proteomes" id="UP000002384"/>
    </source>
</evidence>
<dbReference type="InterPro" id="IPR052562">
    <property type="entry name" value="Ketohexokinase-related"/>
</dbReference>
<dbReference type="PANTHER" id="PTHR42774:SF3">
    <property type="entry name" value="KETOHEXOKINASE"/>
    <property type="match status" value="1"/>
</dbReference>
<dbReference type="PANTHER" id="PTHR42774">
    <property type="entry name" value="PHOSPHOTRANSFERASE SYSTEM TRANSPORT PROTEIN"/>
    <property type="match status" value="1"/>
</dbReference>
<feature type="domain" description="Carbohydrate kinase PfkB" evidence="1">
    <location>
        <begin position="6"/>
        <end position="277"/>
    </location>
</feature>
<dbReference type="EMBL" id="CP001291">
    <property type="protein sequence ID" value="ACK69986.1"/>
    <property type="molecule type" value="Genomic_DNA"/>
</dbReference>
<dbReference type="STRING" id="65393.PCC7424_1546"/>
<protein>
    <submittedName>
        <fullName evidence="2">PfkB domain protein</fullName>
    </submittedName>
</protein>
<keyword evidence="3" id="KW-1185">Reference proteome</keyword>
<evidence type="ECO:0000259" key="1">
    <source>
        <dbReference type="Pfam" id="PF00294"/>
    </source>
</evidence>
<dbReference type="Proteomes" id="UP000002384">
    <property type="component" value="Chromosome"/>
</dbReference>
<accession>B7K9L8</accession>
<dbReference type="OrthoDB" id="9813569at2"/>
<organism evidence="2 3">
    <name type="scientific">Gloeothece citriformis (strain PCC 7424)</name>
    <name type="common">Cyanothece sp. (strain PCC 7424)</name>
    <dbReference type="NCBI Taxonomy" id="65393"/>
    <lineage>
        <taxon>Bacteria</taxon>
        <taxon>Bacillati</taxon>
        <taxon>Cyanobacteriota</taxon>
        <taxon>Cyanophyceae</taxon>
        <taxon>Oscillatoriophycideae</taxon>
        <taxon>Chroococcales</taxon>
        <taxon>Aphanothecaceae</taxon>
        <taxon>Gloeothece</taxon>
        <taxon>Gloeothece citriformis</taxon>
    </lineage>
</organism>
<dbReference type="AlphaFoldDB" id="B7K9L8"/>
<dbReference type="KEGG" id="cyc:PCC7424_1546"/>
<dbReference type="RefSeq" id="WP_012598930.1">
    <property type="nucleotide sequence ID" value="NC_011729.1"/>
</dbReference>
<dbReference type="InterPro" id="IPR011611">
    <property type="entry name" value="PfkB_dom"/>
</dbReference>
<evidence type="ECO:0000313" key="2">
    <source>
        <dbReference type="EMBL" id="ACK69986.1"/>
    </source>
</evidence>
<proteinExistence type="predicted"/>
<name>B7K9L8_GLOC7</name>
<dbReference type="Pfam" id="PF00294">
    <property type="entry name" value="PfkB"/>
    <property type="match status" value="1"/>
</dbReference>
<sequence length="285" mass="31321">MKGLFIGLSTLDCIYLISSIPSGNQKIVALDQTIAAGGPATNAAITFNYLGNQTTLLSVIGNHPISQLIRAQLNHLMVIDLDPHFQDSPSVSSILVTQSTGERAVIAINASKIQASCQHIPEDILEGVDIVLIDGHQMKVSEAIAQQGKNRQIPVVLDGGSWKNGLETVLPYVDYAICSANFYPPNCQNQEEIFSYLYQFNIPFIAITQGENPIIYGEKKQVNNLDVPVINPVDTLGAGDIFHGAFCHYILSYDFRDALEKASQIAAYSCQFFGTRQWMENRQNI</sequence>
<dbReference type="eggNOG" id="COG0524">
    <property type="taxonomic scope" value="Bacteria"/>
</dbReference>
<gene>
    <name evidence="2" type="ordered locus">PCC7424_1546</name>
</gene>